<sequence length="2020" mass="218738">MVGRRNLNGQDEKVRMRKQERRDEDRKSAGEVHARVMEESETEGRGQIDAEEEETAEGEEEEEERKGRALCRYIDTIVVPRKAEKDAYSSLKELTGIAPEQSDSERKLSLLKYVLRTRQRLLRLLVLSKWCRQIPLVERCQQLAGTVSNHDTSFTQAADFLFFLHEGLQQARAPVYDIPSAAEVLLTGEYSRLPKCIEELGVQPMLAGEERAEALQKLDTMLRSRLLDISLPKEISDISVSEGRIVLQVDGEFRVQVTAGYRGHLHLWRILHLELLVGESTGLTKLTDHQRLVLGDDLERRMAASDDPFRLLYTVLHDFCTTLVMDTLFRQTGMLRQGRWKDAIRFEKISETSNVSQGVGIGQGTGQGPGPPVESDAELRAGTKSRGSPGLRIWYWLECPKGISGLEPGSSPHLRIEPGPDQHIVCSHQPSVIDPATESEAEFSIVQSCIDVERLLLRAISCNIHTRLLEVQRGLKGSSQLSRVDCDVVLRSSFTEEGDDKASPDESNASGSSGEAGEEVLCVRAYGASFMALGISIRNGRFLLRSPSTLLAHSVLSEMEDALNQGSKDPVDIFLNLRSRSLLHVFASLGANFNLKMYERGALALRFPEDGPKLGPDVLVLGFPNCGEIYFLCLQLDVNFMPFFMLLEAQPRGQTGRPTLQTGPIHIVRWMKISIETMLVTEDDASFSLLDEGRWDADRQSISTAHVPKRAAPGTEMVEFAGKKAEVSLLESRAFGRGISGGPGNDGLQTDLAGEKLYRGSPAAHLTRTNNPLSPSFSPGPSPSSGLQGIVPGNPQYVASNVANQGPNGGFSPGNNSTLANSSLLQSNHRVGRMGNGVMASPARSPLYRGVTSLKSPYQGEPDMLQSKSPLHAGESAASPIDLDDDDISKLIDSISSKTPGVPQGASLSSGDPGSRQSRTGMAARSAPIVKSPGMNPRTPQTKSSSLQSLTSGRVTGQSGNVLARLASPRKPINSQTGSELTSEWMEVDQSSQAVHSPSMHLSPPTNRPSVGGGLITRGTVQYEKATSDSLRRKRAGAELLFSLPSLKGAMANGDKVKRRKIEQETTSQSLVGQSGVEGSLGKTSPLPDSFVGQPYSSMVAAANQGKAPMGSYTAVLLQVVRRCWLCIKHARLTRQMDALGIPHVEEVGLRKPSSNLRFRLPSKDVNRAVRKYDSAGWQQICLCLGKPGSDGWEVEVQDTHFKALWELQMQKTSATWGPGVQFATLPEEDSHFSCTQKGLVMRYSSVEDDSVKKLVADLERLWSARMFAVGIRTLLEEKVESKEWSQDNKAEADAEKEYRNNGKGRSLVGERTEGGEKKWEVMRRAFRVEAVGLTSIWFTYMGSLPGVMARFVVEWEAGNRGCTVHVSPEQLWPHTKYLEDYINGGEVELLLDSIRVTVGPLQALAAAIRPPRMQGPSAATSSGPVQGGTSSAIVSKPANAGLLLGQVSSPVTGSPSSSSALSQGRLPNGSTSVLAVTTAGGNAQVPQTGGLASGPGRPGMVPSSFSTDVSVLLRTPYWIRIVYRRQFAMDMRCFAGDQVWLQPAPPPRVGGSAAGGSLPCPQFRPFVMDHLASGLSNADALSGTAPSANVSGNGGNERREPGSVAPGGWGGGISSTASAMRQNTGSVIGARMGSTALSMASRSGNMAGSAPNSSAMQMAALRNLGSGPNVGLRSEYTAIFGLGDDGGYGGAWVPLAALKKVLRGTLRYLGVLWLFAQFPSILRDVLGSLLKENEGALLNHDPEQPALRFYIGNCVFAVSMHRQQLYLQAINVKKFQQQQQGSEELSPPEMAEISDLFSRRVASEPYDASRLASFVTMLTLPVPVLRDFLKLLAWEKELQRVAATNQSGEGAQNSRTKIELCLENRGGSAGMQEEGQGSSPLAKSSIRHVRTQSIVDFTLTVYLDGQHLPPVNVAGGATWLPQCIAVRLRYQFSEPSRLSVVNVEGSHGGRACWVRQEDWEHNKMVITNAVDHYVPGSDQGSGRLQPIAELIQRTVQQALLSLRRGGLNAPSPMAGPYSS</sequence>
<dbReference type="Pfam" id="PF08638">
    <property type="entry name" value="Med14"/>
    <property type="match status" value="1"/>
</dbReference>
<keyword evidence="5 7" id="KW-0804">Transcription</keyword>
<feature type="compositionally biased region" description="Low complexity" evidence="8">
    <location>
        <begin position="941"/>
        <end position="952"/>
    </location>
</feature>
<proteinExistence type="inferred from homology"/>
<evidence type="ECO:0000256" key="2">
    <source>
        <dbReference type="ARBA" id="ARBA00007813"/>
    </source>
</evidence>
<feature type="compositionally biased region" description="Basic and acidic residues" evidence="8">
    <location>
        <begin position="1286"/>
        <end position="1301"/>
    </location>
</feature>
<protein>
    <recommendedName>
        <fullName evidence="7">Mediator of RNA polymerase II transcription subunit 14</fullName>
    </recommendedName>
    <alternativeName>
        <fullName evidence="7">Mediator complex subunit 14</fullName>
    </alternativeName>
</protein>
<evidence type="ECO:0000256" key="7">
    <source>
        <dbReference type="RuleBase" id="RU365082"/>
    </source>
</evidence>
<keyword evidence="11" id="KW-1185">Reference proteome</keyword>
<dbReference type="GO" id="GO:0016592">
    <property type="term" value="C:mediator complex"/>
    <property type="evidence" value="ECO:0007669"/>
    <property type="project" value="UniProtKB-UniRule"/>
</dbReference>
<dbReference type="InterPro" id="IPR055122">
    <property type="entry name" value="Med14_N"/>
</dbReference>
<comment type="function">
    <text evidence="7">Component of the Mediator complex, a coactivator involved in the regulated transcription of nearly all RNA polymerase II-dependent genes. Mediator functions as a bridge to convey information from gene-specific regulatory proteins to the basal RNA polymerase II transcription machinery. Mediator is recruited to promoters by direct interactions with regulatory proteins and serves as a scaffold for the assembly of a functional preinitiation complex with RNA polymerase II and the general transcription factors.</text>
</comment>
<feature type="region of interest" description="Disordered" evidence="8">
    <location>
        <begin position="1286"/>
        <end position="1312"/>
    </location>
</feature>
<feature type="region of interest" description="Disordered" evidence="8">
    <location>
        <begin position="1585"/>
        <end position="1609"/>
    </location>
</feature>
<feature type="region of interest" description="Disordered" evidence="8">
    <location>
        <begin position="1058"/>
        <end position="1084"/>
    </location>
</feature>
<comment type="similarity">
    <text evidence="2 7">Belongs to the Mediator complex subunit 14 family.</text>
</comment>
<feature type="compositionally biased region" description="Acidic residues" evidence="8">
    <location>
        <begin position="49"/>
        <end position="63"/>
    </location>
</feature>
<evidence type="ECO:0000256" key="1">
    <source>
        <dbReference type="ARBA" id="ARBA00004123"/>
    </source>
</evidence>
<name>A0ABD3IC49_9MARC</name>
<evidence type="ECO:0000256" key="4">
    <source>
        <dbReference type="ARBA" id="ARBA00023159"/>
    </source>
</evidence>
<feature type="region of interest" description="Disordered" evidence="8">
    <location>
        <begin position="1412"/>
        <end position="1432"/>
    </location>
</feature>
<organism evidence="10 11">
    <name type="scientific">Riccia sorocarpa</name>
    <dbReference type="NCBI Taxonomy" id="122646"/>
    <lineage>
        <taxon>Eukaryota</taxon>
        <taxon>Viridiplantae</taxon>
        <taxon>Streptophyta</taxon>
        <taxon>Embryophyta</taxon>
        <taxon>Marchantiophyta</taxon>
        <taxon>Marchantiopsida</taxon>
        <taxon>Marchantiidae</taxon>
        <taxon>Marchantiales</taxon>
        <taxon>Ricciaceae</taxon>
        <taxon>Riccia</taxon>
    </lineage>
</organism>
<evidence type="ECO:0000259" key="9">
    <source>
        <dbReference type="Pfam" id="PF08638"/>
    </source>
</evidence>
<feature type="region of interest" description="Disordered" evidence="8">
    <location>
        <begin position="1447"/>
        <end position="1467"/>
    </location>
</feature>
<evidence type="ECO:0000256" key="3">
    <source>
        <dbReference type="ARBA" id="ARBA00023015"/>
    </source>
</evidence>
<feature type="compositionally biased region" description="Basic and acidic residues" evidence="8">
    <location>
        <begin position="20"/>
        <end position="48"/>
    </location>
</feature>
<evidence type="ECO:0000256" key="8">
    <source>
        <dbReference type="SAM" id="MobiDB-lite"/>
    </source>
</evidence>
<feature type="compositionally biased region" description="Low complexity" evidence="8">
    <location>
        <begin position="1447"/>
        <end position="1464"/>
    </location>
</feature>
<feature type="compositionally biased region" description="Polar residues" evidence="8">
    <location>
        <begin position="906"/>
        <end position="920"/>
    </location>
</feature>
<comment type="caution">
    <text evidence="10">The sequence shown here is derived from an EMBL/GenBank/DDBJ whole genome shotgun (WGS) entry which is preliminary data.</text>
</comment>
<dbReference type="PANTHER" id="PTHR12809:SF2">
    <property type="entry name" value="MEDIATOR OF RNA POLYMERASE II TRANSCRIPTION SUBUNIT 14"/>
    <property type="match status" value="1"/>
</dbReference>
<comment type="subunit">
    <text evidence="7">Component of the Mediator complex.</text>
</comment>
<feature type="region of interest" description="Disordered" evidence="8">
    <location>
        <begin position="850"/>
        <end position="955"/>
    </location>
</feature>
<dbReference type="EMBL" id="JBJQOH010000001">
    <property type="protein sequence ID" value="KAL3699109.1"/>
    <property type="molecule type" value="Genomic_DNA"/>
</dbReference>
<keyword evidence="6 7" id="KW-0539">Nucleus</keyword>
<evidence type="ECO:0000256" key="6">
    <source>
        <dbReference type="ARBA" id="ARBA00023242"/>
    </source>
</evidence>
<feature type="region of interest" description="Disordered" evidence="8">
    <location>
        <begin position="356"/>
        <end position="384"/>
    </location>
</feature>
<feature type="domain" description="Mediator complex subunit MED14 N-terminal" evidence="9">
    <location>
        <begin position="85"/>
        <end position="259"/>
    </location>
</feature>
<feature type="compositionally biased region" description="Low complexity" evidence="8">
    <location>
        <begin position="772"/>
        <end position="787"/>
    </location>
</feature>
<comment type="subcellular location">
    <subcellularLocation>
        <location evidence="1 7">Nucleus</location>
    </subcellularLocation>
</comment>
<keyword evidence="4 7" id="KW-0010">Activator</keyword>
<evidence type="ECO:0000256" key="5">
    <source>
        <dbReference type="ARBA" id="ARBA00023163"/>
    </source>
</evidence>
<reference evidence="10 11" key="1">
    <citation type="submission" date="2024-09" db="EMBL/GenBank/DDBJ databases">
        <title>Chromosome-scale assembly of Riccia sorocarpa.</title>
        <authorList>
            <person name="Paukszto L."/>
        </authorList>
    </citation>
    <scope>NUCLEOTIDE SEQUENCE [LARGE SCALE GENOMIC DNA]</scope>
    <source>
        <strain evidence="10">LP-2024</strain>
        <tissue evidence="10">Aerial parts of the thallus</tissue>
    </source>
</reference>
<dbReference type="PANTHER" id="PTHR12809">
    <property type="entry name" value="MEDIATOR COMPLEX SUBUNIT"/>
    <property type="match status" value="1"/>
</dbReference>
<feature type="region of interest" description="Disordered" evidence="8">
    <location>
        <begin position="1"/>
        <end position="67"/>
    </location>
</feature>
<evidence type="ECO:0000313" key="11">
    <source>
        <dbReference type="Proteomes" id="UP001633002"/>
    </source>
</evidence>
<dbReference type="GO" id="GO:0003712">
    <property type="term" value="F:transcription coregulator activity"/>
    <property type="evidence" value="ECO:0007669"/>
    <property type="project" value="UniProtKB-UniRule"/>
</dbReference>
<feature type="compositionally biased region" description="Gly residues" evidence="8">
    <location>
        <begin position="359"/>
        <end position="368"/>
    </location>
</feature>
<evidence type="ECO:0000313" key="10">
    <source>
        <dbReference type="EMBL" id="KAL3699109.1"/>
    </source>
</evidence>
<feature type="region of interest" description="Disordered" evidence="8">
    <location>
        <begin position="764"/>
        <end position="821"/>
    </location>
</feature>
<feature type="compositionally biased region" description="Polar residues" evidence="8">
    <location>
        <begin position="1418"/>
        <end position="1432"/>
    </location>
</feature>
<keyword evidence="3 7" id="KW-0805">Transcription regulation</keyword>
<dbReference type="InterPro" id="IPR013947">
    <property type="entry name" value="Mediator_Med14"/>
</dbReference>
<dbReference type="Proteomes" id="UP001633002">
    <property type="component" value="Unassembled WGS sequence"/>
</dbReference>
<accession>A0ABD3IC49</accession>
<gene>
    <name evidence="10" type="ORF">R1sor_017131</name>
</gene>